<name>A0ABN1BNM5_9BACI</name>
<gene>
    <name evidence="1" type="ORF">GCM10008986_29940</name>
</gene>
<dbReference type="Proteomes" id="UP001500880">
    <property type="component" value="Unassembled WGS sequence"/>
</dbReference>
<dbReference type="RefSeq" id="WP_343842800.1">
    <property type="nucleotide sequence ID" value="NZ_BAAADO010000007.1"/>
</dbReference>
<accession>A0ABN1BNM5</accession>
<evidence type="ECO:0000313" key="2">
    <source>
        <dbReference type="Proteomes" id="UP001500880"/>
    </source>
</evidence>
<keyword evidence="2" id="KW-1185">Reference proteome</keyword>
<dbReference type="EMBL" id="BAAADO010000007">
    <property type="protein sequence ID" value="GAA0500630.1"/>
    <property type="molecule type" value="Genomic_DNA"/>
</dbReference>
<proteinExistence type="predicted"/>
<reference evidence="1 2" key="1">
    <citation type="journal article" date="2019" name="Int. J. Syst. Evol. Microbiol.">
        <title>The Global Catalogue of Microorganisms (GCM) 10K type strain sequencing project: providing services to taxonomists for standard genome sequencing and annotation.</title>
        <authorList>
            <consortium name="The Broad Institute Genomics Platform"/>
            <consortium name="The Broad Institute Genome Sequencing Center for Infectious Disease"/>
            <person name="Wu L."/>
            <person name="Ma J."/>
        </authorList>
    </citation>
    <scope>NUCLEOTIDE SEQUENCE [LARGE SCALE GENOMIC DNA]</scope>
    <source>
        <strain evidence="1 2">JCM 12389</strain>
    </source>
</reference>
<protein>
    <submittedName>
        <fullName evidence="1">Uncharacterized protein</fullName>
    </submittedName>
</protein>
<evidence type="ECO:0000313" key="1">
    <source>
        <dbReference type="EMBL" id="GAA0500630.1"/>
    </source>
</evidence>
<sequence>MSDAKNLSKNEIVIRMFVNAYTEDEIANVTGHSIEQVQQQLSYFQTGEITRSFDIASNMLRKGFEKEVISEITELEVKLINELRHEMIRRGDFPEERK</sequence>
<organism evidence="1 2">
    <name type="scientific">Salinibacillus aidingensis</name>
    <dbReference type="NCBI Taxonomy" id="237684"/>
    <lineage>
        <taxon>Bacteria</taxon>
        <taxon>Bacillati</taxon>
        <taxon>Bacillota</taxon>
        <taxon>Bacilli</taxon>
        <taxon>Bacillales</taxon>
        <taxon>Bacillaceae</taxon>
        <taxon>Salinibacillus</taxon>
    </lineage>
</organism>
<comment type="caution">
    <text evidence="1">The sequence shown here is derived from an EMBL/GenBank/DDBJ whole genome shotgun (WGS) entry which is preliminary data.</text>
</comment>